<dbReference type="AlphaFoldDB" id="A0A4R3KDJ3"/>
<evidence type="ECO:0000313" key="2">
    <source>
        <dbReference type="Proteomes" id="UP000295788"/>
    </source>
</evidence>
<dbReference type="RefSeq" id="WP_132769342.1">
    <property type="nucleotide sequence ID" value="NZ_SMAB01000013.1"/>
</dbReference>
<gene>
    <name evidence="1" type="ORF">EDD72_11315</name>
</gene>
<dbReference type="Proteomes" id="UP000295788">
    <property type="component" value="Unassembled WGS sequence"/>
</dbReference>
<comment type="caution">
    <text evidence="1">The sequence shown here is derived from an EMBL/GenBank/DDBJ whole genome shotgun (WGS) entry which is preliminary data.</text>
</comment>
<protein>
    <submittedName>
        <fullName evidence="1">Uncharacterized protein</fullName>
    </submittedName>
</protein>
<reference evidence="1 2" key="1">
    <citation type="submission" date="2019-03" db="EMBL/GenBank/DDBJ databases">
        <title>Genomic Encyclopedia of Type Strains, Phase IV (KMG-IV): sequencing the most valuable type-strain genomes for metagenomic binning, comparative biology and taxonomic classification.</title>
        <authorList>
            <person name="Goeker M."/>
        </authorList>
    </citation>
    <scope>NUCLEOTIDE SEQUENCE [LARGE SCALE GENOMIC DNA]</scope>
    <source>
        <strain evidence="1 2">DSM 23802</strain>
    </source>
</reference>
<proteinExistence type="predicted"/>
<dbReference type="EMBL" id="SMAB01000013">
    <property type="protein sequence ID" value="TCS81257.1"/>
    <property type="molecule type" value="Genomic_DNA"/>
</dbReference>
<sequence>MFKQMYQKFFHIVHTSVLRIGKQLVFGLAIGILLLFVFAKLVEDLLFNELGIFDTIVTQYIQSFTSPNVTKMTVSPQWSFYGFNNVLWHPSTF</sequence>
<keyword evidence="2" id="KW-1185">Reference proteome</keyword>
<organism evidence="1 2">
    <name type="scientific">Tepidibacillus fermentans</name>
    <dbReference type="NCBI Taxonomy" id="1281767"/>
    <lineage>
        <taxon>Bacteria</taxon>
        <taxon>Bacillati</taxon>
        <taxon>Bacillota</taxon>
        <taxon>Bacilli</taxon>
        <taxon>Bacillales</taxon>
        <taxon>Bacillaceae</taxon>
        <taxon>Tepidibacillus</taxon>
    </lineage>
</organism>
<accession>A0A4R3KDJ3</accession>
<name>A0A4R3KDJ3_9BACI</name>
<evidence type="ECO:0000313" key="1">
    <source>
        <dbReference type="EMBL" id="TCS81257.1"/>
    </source>
</evidence>